<evidence type="ECO:0000256" key="1">
    <source>
        <dbReference type="SAM" id="Phobius"/>
    </source>
</evidence>
<feature type="transmembrane region" description="Helical" evidence="1">
    <location>
        <begin position="131"/>
        <end position="152"/>
    </location>
</feature>
<feature type="transmembrane region" description="Helical" evidence="1">
    <location>
        <begin position="379"/>
        <end position="398"/>
    </location>
</feature>
<feature type="transmembrane region" description="Helical" evidence="1">
    <location>
        <begin position="37"/>
        <end position="61"/>
    </location>
</feature>
<feature type="transmembrane region" description="Helical" evidence="1">
    <location>
        <begin position="14"/>
        <end position="31"/>
    </location>
</feature>
<evidence type="ECO:0008006" key="4">
    <source>
        <dbReference type="Google" id="ProtNLM"/>
    </source>
</evidence>
<organism evidence="2 3">
    <name type="scientific">Anaerovibrio slackiae</name>
    <dbReference type="NCBI Taxonomy" id="2652309"/>
    <lineage>
        <taxon>Bacteria</taxon>
        <taxon>Bacillati</taxon>
        <taxon>Bacillota</taxon>
        <taxon>Negativicutes</taxon>
        <taxon>Selenomonadales</taxon>
        <taxon>Selenomonadaceae</taxon>
        <taxon>Anaerovibrio</taxon>
    </lineage>
</organism>
<sequence length="433" mass="49094">MLNKDMLHTLLNQLWRVVAGPALLICIPLFLTPVEQGYWYTFTSIAALAVFADLGFSTIILQFTAHEFAHLSFAENGTICGDVKALWRLASFFHFCLSWLGKAIGIVFPAIVIGGWLFLQMKDDGIAWHGAWLLYSVMSAWSFFNVAMLSFFEGCNSVARVQKIRMILVIINSGTMLAGLYSEMGLWALACGMLLSALAGTGLLWRNFCVAAQQLWKTAARYRYDWWPEFSGLIWRYAVSWGSGYFIFQLFVPLAFAFFGADYAGKTGMSIAAWTAGFNISFAWITAVIPRINMLIEMKNWQELDDLFVKRCTAVLATMALGGSAFFVLYFIFDDISFFQRVLPLTSMVILFLCWLCQAWVNSIAVYLRGHKEEPLMKLSAFSAVYVAVTTFFCARYLAEDWLFAGFFSSYLWGIPLIYRIYAKFKVRHGVIK</sequence>
<keyword evidence="1" id="KW-0812">Transmembrane</keyword>
<accession>A0A6I2UFG9</accession>
<keyword evidence="3" id="KW-1185">Reference proteome</keyword>
<comment type="caution">
    <text evidence="2">The sequence shown here is derived from an EMBL/GenBank/DDBJ whole genome shotgun (WGS) entry which is preliminary data.</text>
</comment>
<dbReference type="EMBL" id="VUNR01000009">
    <property type="protein sequence ID" value="MSU08595.1"/>
    <property type="molecule type" value="Genomic_DNA"/>
</dbReference>
<feature type="transmembrane region" description="Helical" evidence="1">
    <location>
        <begin position="164"/>
        <end position="181"/>
    </location>
</feature>
<feature type="transmembrane region" description="Helical" evidence="1">
    <location>
        <begin position="345"/>
        <end position="367"/>
    </location>
</feature>
<name>A0A6I2UFG9_9FIRM</name>
<feature type="transmembrane region" description="Helical" evidence="1">
    <location>
        <begin position="404"/>
        <end position="423"/>
    </location>
</feature>
<feature type="transmembrane region" description="Helical" evidence="1">
    <location>
        <begin position="233"/>
        <end position="259"/>
    </location>
</feature>
<feature type="transmembrane region" description="Helical" evidence="1">
    <location>
        <begin position="313"/>
        <end position="333"/>
    </location>
</feature>
<feature type="transmembrane region" description="Helical" evidence="1">
    <location>
        <begin position="92"/>
        <end position="119"/>
    </location>
</feature>
<feature type="transmembrane region" description="Helical" evidence="1">
    <location>
        <begin position="187"/>
        <end position="212"/>
    </location>
</feature>
<dbReference type="RefSeq" id="WP_154406758.1">
    <property type="nucleotide sequence ID" value="NZ_VUNR01000009.1"/>
</dbReference>
<proteinExistence type="predicted"/>
<evidence type="ECO:0000313" key="2">
    <source>
        <dbReference type="EMBL" id="MSU08595.1"/>
    </source>
</evidence>
<dbReference type="Proteomes" id="UP000433181">
    <property type="component" value="Unassembled WGS sequence"/>
</dbReference>
<protein>
    <recommendedName>
        <fullName evidence="4">Polysaccharide biosynthesis protein</fullName>
    </recommendedName>
</protein>
<evidence type="ECO:0000313" key="3">
    <source>
        <dbReference type="Proteomes" id="UP000433181"/>
    </source>
</evidence>
<dbReference type="AlphaFoldDB" id="A0A6I2UFG9"/>
<reference evidence="2 3" key="1">
    <citation type="submission" date="2019-08" db="EMBL/GenBank/DDBJ databases">
        <title>In-depth cultivation of the pig gut microbiome towards novel bacterial diversity and tailored functional studies.</title>
        <authorList>
            <person name="Wylensek D."/>
            <person name="Hitch T.C.A."/>
            <person name="Clavel T."/>
        </authorList>
    </citation>
    <scope>NUCLEOTIDE SEQUENCE [LARGE SCALE GENOMIC DNA]</scope>
    <source>
        <strain evidence="2 3">WCA-693-APC-5D-A</strain>
    </source>
</reference>
<dbReference type="GeneID" id="96778526"/>
<keyword evidence="1" id="KW-1133">Transmembrane helix</keyword>
<gene>
    <name evidence="2" type="ORF">FYJ84_06310</name>
</gene>
<keyword evidence="1" id="KW-0472">Membrane</keyword>
<feature type="transmembrane region" description="Helical" evidence="1">
    <location>
        <begin position="271"/>
        <end position="292"/>
    </location>
</feature>